<evidence type="ECO:0000256" key="1">
    <source>
        <dbReference type="ARBA" id="ARBA00004370"/>
    </source>
</evidence>
<evidence type="ECO:0000256" key="2">
    <source>
        <dbReference type="ARBA" id="ARBA00022452"/>
    </source>
</evidence>
<dbReference type="PANTHER" id="PTHR12815:SF18">
    <property type="entry name" value="SORTING AND ASSEMBLY MACHINERY COMPONENT 50 HOMOLOG"/>
    <property type="match status" value="1"/>
</dbReference>
<evidence type="ECO:0000256" key="4">
    <source>
        <dbReference type="ARBA" id="ARBA00023136"/>
    </source>
</evidence>
<dbReference type="Pfam" id="PF01103">
    <property type="entry name" value="Omp85"/>
    <property type="match status" value="1"/>
</dbReference>
<dbReference type="Gene3D" id="2.40.160.50">
    <property type="entry name" value="membrane protein fhac: a member of the omp85/tpsb transporter family"/>
    <property type="match status" value="1"/>
</dbReference>
<keyword evidence="3" id="KW-0812">Transmembrane</keyword>
<dbReference type="InterPro" id="IPR010827">
    <property type="entry name" value="BamA/TamA_POTRA"/>
</dbReference>
<feature type="domain" description="POTRA" evidence="6">
    <location>
        <begin position="14"/>
        <end position="89"/>
    </location>
</feature>
<gene>
    <name evidence="7" type="ORF">HCR_00980</name>
</gene>
<dbReference type="Pfam" id="PF07244">
    <property type="entry name" value="POTRA"/>
    <property type="match status" value="2"/>
</dbReference>
<dbReference type="InterPro" id="IPR039910">
    <property type="entry name" value="D15-like"/>
</dbReference>
<name>A0ABM8FKE0_9BACT</name>
<keyword evidence="2" id="KW-1134">Transmembrane beta strand</keyword>
<dbReference type="InterPro" id="IPR000184">
    <property type="entry name" value="Bac_surfAg_D15"/>
</dbReference>
<keyword evidence="8" id="KW-1185">Reference proteome</keyword>
<dbReference type="PANTHER" id="PTHR12815">
    <property type="entry name" value="SORTING AND ASSEMBLY MACHINERY SAMM50 PROTEIN FAMILY MEMBER"/>
    <property type="match status" value="1"/>
</dbReference>
<evidence type="ECO:0000313" key="7">
    <source>
        <dbReference type="EMBL" id="BDY11786.1"/>
    </source>
</evidence>
<dbReference type="Proteomes" id="UP001321445">
    <property type="component" value="Chromosome"/>
</dbReference>
<feature type="domain" description="Bacterial surface antigen (D15)" evidence="5">
    <location>
        <begin position="257"/>
        <end position="555"/>
    </location>
</feature>
<sequence>MILSQFLIAAALPIKFSGNHTIDDRELYEVIGLKKPYFFEFWKSAPKLEPKKVNPLLTLIENYYKSHGFYHAKAKSSIRKNRIVIEVEENEPIRVENVSTISPLPIDTLIPFEKGDRFDPEKFIESKKRIQKFYANHQYCNVKLNTKAFVDIEKNRAYIVYDVTPNDPCVFGKISIHAPESVEPKIIASLLHFREGDPYSAEVIRRSYREIYANEGIERVVIDDGKHDGNKVPVNITVSVYPKPVHITTGAGFSSDEGINLQAGIKHRNFFGNLKTLGLEARYSQVKAFVRASADTPLPNHNRASADIGAKREIYDGYHERSLLARINLKQSRYPHFFQESLIYDDTTTSDSNDPENFPNGKLRILSPLGSWEIDKRDSVLEPTKGYKLQAEGMGSYKSEFSDATYYKVLLTGAYHRPFPWGVSSVRLKYGAIKVLQGKVPPSYRFYAGGMNSNRAYSYRQLGPKNGYGDPIGAYSITEGTVELRIPMGSSFKTVVFSDITYLGQTTLPDYGKPYIAVGPGIRYKTPIGPIALDAGFDIDDLSRFAIHFHIGELF</sequence>
<evidence type="ECO:0000313" key="8">
    <source>
        <dbReference type="Proteomes" id="UP001321445"/>
    </source>
</evidence>
<feature type="domain" description="POTRA" evidence="6">
    <location>
        <begin position="93"/>
        <end position="165"/>
    </location>
</feature>
<reference evidence="7 8" key="1">
    <citation type="submission" date="2023-03" db="EMBL/GenBank/DDBJ databases">
        <title>Description of Hydrogenimonas sp. ISO32.</title>
        <authorList>
            <person name="Mino S."/>
            <person name="Fukazawa S."/>
            <person name="Sawabe T."/>
        </authorList>
    </citation>
    <scope>NUCLEOTIDE SEQUENCE [LARGE SCALE GENOMIC DNA]</scope>
    <source>
        <strain evidence="7 8">ISO32</strain>
    </source>
</reference>
<dbReference type="EMBL" id="AP027370">
    <property type="protein sequence ID" value="BDY11786.1"/>
    <property type="molecule type" value="Genomic_DNA"/>
</dbReference>
<proteinExistence type="predicted"/>
<evidence type="ECO:0000259" key="6">
    <source>
        <dbReference type="Pfam" id="PF07244"/>
    </source>
</evidence>
<keyword evidence="4" id="KW-0472">Membrane</keyword>
<dbReference type="Gene3D" id="3.10.20.310">
    <property type="entry name" value="membrane protein fhac"/>
    <property type="match status" value="3"/>
</dbReference>
<accession>A0ABM8FKE0</accession>
<evidence type="ECO:0000256" key="3">
    <source>
        <dbReference type="ARBA" id="ARBA00022692"/>
    </source>
</evidence>
<comment type="subcellular location">
    <subcellularLocation>
        <location evidence="1">Membrane</location>
    </subcellularLocation>
</comment>
<protein>
    <submittedName>
        <fullName evidence="7">Uncharacterized protein</fullName>
    </submittedName>
</protein>
<organism evidence="7 8">
    <name type="scientific">Hydrogenimonas cancrithermarum</name>
    <dbReference type="NCBI Taxonomy" id="2993563"/>
    <lineage>
        <taxon>Bacteria</taxon>
        <taxon>Pseudomonadati</taxon>
        <taxon>Campylobacterota</taxon>
        <taxon>Epsilonproteobacteria</taxon>
        <taxon>Campylobacterales</taxon>
        <taxon>Hydrogenimonadaceae</taxon>
        <taxon>Hydrogenimonas</taxon>
    </lineage>
</organism>
<evidence type="ECO:0000259" key="5">
    <source>
        <dbReference type="Pfam" id="PF01103"/>
    </source>
</evidence>